<sequence>MDKLEPLDHCYGTTLEEIERTLRYALDIVSDGIWDWNIRTNHVKRSPGWYSMLGHPPDSLPEDVDTWRSVIHPGDFERVMRNFQAYLDGESLIYAEDYRCRCRDGSYLWISDHGRFVEFDEAGKPTRMIGAHRNIHRRKMAALALQRKNDELLALNRKLEGLVEARTEALRQANEALARQVEAAMRLSETDPLTQISNRRHFERSLHGEWQRFQRHGHVTALLMFDLDHFKRINDNHGHQIGDRALVAVSRTVRAALRDEDCFARWGGEEFIALLPETDQGAALLLAERLRLLVSQADPSLPLGLTASFSVAAMQAGEGIESLLKRLDDGLYRAKQQRNCIVGC</sequence>
<dbReference type="GO" id="GO:0005886">
    <property type="term" value="C:plasma membrane"/>
    <property type="evidence" value="ECO:0007669"/>
    <property type="project" value="UniProtKB-SubCell"/>
</dbReference>
<dbReference type="KEGG" id="plal:FXN65_01600"/>
<feature type="domain" description="PAC" evidence="6">
    <location>
        <begin position="94"/>
        <end position="147"/>
    </location>
</feature>
<evidence type="ECO:0000313" key="8">
    <source>
        <dbReference type="EMBL" id="QEY60800.1"/>
    </source>
</evidence>
<proteinExistence type="predicted"/>
<dbReference type="RefSeq" id="WP_151131346.1">
    <property type="nucleotide sequence ID" value="NZ_CP043311.1"/>
</dbReference>
<dbReference type="CDD" id="cd00130">
    <property type="entry name" value="PAS"/>
    <property type="match status" value="1"/>
</dbReference>
<dbReference type="InterPro" id="IPR000014">
    <property type="entry name" value="PAS"/>
</dbReference>
<dbReference type="InterPro" id="IPR043128">
    <property type="entry name" value="Rev_trsase/Diguanyl_cyclase"/>
</dbReference>
<dbReference type="Gene3D" id="3.30.450.20">
    <property type="entry name" value="PAS domain"/>
    <property type="match status" value="1"/>
</dbReference>
<feature type="coiled-coil region" evidence="5">
    <location>
        <begin position="145"/>
        <end position="190"/>
    </location>
</feature>
<dbReference type="PROSITE" id="PS50113">
    <property type="entry name" value="PAC"/>
    <property type="match status" value="1"/>
</dbReference>
<evidence type="ECO:0000259" key="7">
    <source>
        <dbReference type="PROSITE" id="PS50887"/>
    </source>
</evidence>
<evidence type="ECO:0000256" key="4">
    <source>
        <dbReference type="ARBA" id="ARBA00034247"/>
    </source>
</evidence>
<dbReference type="Pfam" id="PF08447">
    <property type="entry name" value="PAS_3"/>
    <property type="match status" value="1"/>
</dbReference>
<comment type="catalytic activity">
    <reaction evidence="4">
        <text>2 GTP = 3',3'-c-di-GMP + 2 diphosphate</text>
        <dbReference type="Rhea" id="RHEA:24898"/>
        <dbReference type="ChEBI" id="CHEBI:33019"/>
        <dbReference type="ChEBI" id="CHEBI:37565"/>
        <dbReference type="ChEBI" id="CHEBI:58805"/>
        <dbReference type="EC" id="2.7.7.65"/>
    </reaction>
</comment>
<dbReference type="GO" id="GO:1902201">
    <property type="term" value="P:negative regulation of bacterial-type flagellum-dependent cell motility"/>
    <property type="evidence" value="ECO:0007669"/>
    <property type="project" value="TreeGrafter"/>
</dbReference>
<evidence type="ECO:0000256" key="5">
    <source>
        <dbReference type="SAM" id="Coils"/>
    </source>
</evidence>
<dbReference type="Gene3D" id="3.30.70.270">
    <property type="match status" value="1"/>
</dbReference>
<evidence type="ECO:0000256" key="3">
    <source>
        <dbReference type="ARBA" id="ARBA00012528"/>
    </source>
</evidence>
<dbReference type="EC" id="2.7.7.65" evidence="3"/>
<dbReference type="InterPro" id="IPR035965">
    <property type="entry name" value="PAS-like_dom_sf"/>
</dbReference>
<accession>A0A5J6QE54</accession>
<dbReference type="SUPFAM" id="SSF55785">
    <property type="entry name" value="PYP-like sensor domain (PAS domain)"/>
    <property type="match status" value="1"/>
</dbReference>
<dbReference type="PANTHER" id="PTHR45138:SF9">
    <property type="entry name" value="DIGUANYLATE CYCLASE DGCM-RELATED"/>
    <property type="match status" value="1"/>
</dbReference>
<keyword evidence="9" id="KW-1185">Reference proteome</keyword>
<comment type="cofactor">
    <cofactor evidence="1">
        <name>Mg(2+)</name>
        <dbReference type="ChEBI" id="CHEBI:18420"/>
    </cofactor>
</comment>
<dbReference type="SUPFAM" id="SSF55073">
    <property type="entry name" value="Nucleotide cyclase"/>
    <property type="match status" value="1"/>
</dbReference>
<dbReference type="Pfam" id="PF00990">
    <property type="entry name" value="GGDEF"/>
    <property type="match status" value="1"/>
</dbReference>
<dbReference type="SMART" id="SM00091">
    <property type="entry name" value="PAS"/>
    <property type="match status" value="1"/>
</dbReference>
<evidence type="ECO:0000259" key="6">
    <source>
        <dbReference type="PROSITE" id="PS50113"/>
    </source>
</evidence>
<dbReference type="NCBIfam" id="TIGR00254">
    <property type="entry name" value="GGDEF"/>
    <property type="match status" value="1"/>
</dbReference>
<name>A0A5J6QE54_9GAMM</name>
<dbReference type="FunFam" id="3.30.70.270:FF:000001">
    <property type="entry name" value="Diguanylate cyclase domain protein"/>
    <property type="match status" value="1"/>
</dbReference>
<comment type="subcellular location">
    <subcellularLocation>
        <location evidence="2">Cell inner membrane</location>
    </subcellularLocation>
</comment>
<dbReference type="EMBL" id="CP043311">
    <property type="protein sequence ID" value="QEY60800.1"/>
    <property type="molecule type" value="Genomic_DNA"/>
</dbReference>
<dbReference type="GO" id="GO:0052621">
    <property type="term" value="F:diguanylate cyclase activity"/>
    <property type="evidence" value="ECO:0007669"/>
    <property type="project" value="UniProtKB-EC"/>
</dbReference>
<dbReference type="InterPro" id="IPR000160">
    <property type="entry name" value="GGDEF_dom"/>
</dbReference>
<evidence type="ECO:0000256" key="1">
    <source>
        <dbReference type="ARBA" id="ARBA00001946"/>
    </source>
</evidence>
<evidence type="ECO:0000313" key="9">
    <source>
        <dbReference type="Proteomes" id="UP000327179"/>
    </source>
</evidence>
<keyword evidence="5" id="KW-0175">Coiled coil</keyword>
<dbReference type="InterPro" id="IPR029787">
    <property type="entry name" value="Nucleotide_cyclase"/>
</dbReference>
<gene>
    <name evidence="8" type="ORF">FXN65_01600</name>
</gene>
<dbReference type="InterPro" id="IPR000700">
    <property type="entry name" value="PAS-assoc_C"/>
</dbReference>
<dbReference type="NCBIfam" id="TIGR00229">
    <property type="entry name" value="sensory_box"/>
    <property type="match status" value="1"/>
</dbReference>
<dbReference type="PANTHER" id="PTHR45138">
    <property type="entry name" value="REGULATORY COMPONENTS OF SENSORY TRANSDUCTION SYSTEM"/>
    <property type="match status" value="1"/>
</dbReference>
<reference evidence="8 9" key="1">
    <citation type="submission" date="2019-08" db="EMBL/GenBank/DDBJ databases">
        <title>Whole-genome Sequencing of e-waste polymer degrading bacterium Pseudomonas sp. strain PE08.</title>
        <authorList>
            <person name="Kirdat K."/>
            <person name="Debbarma P."/>
            <person name="Narawade N."/>
            <person name="Suyal D."/>
            <person name="Thorat V."/>
            <person name="Shouche Y."/>
            <person name="Goel R."/>
            <person name="Yadav A."/>
        </authorList>
    </citation>
    <scope>NUCLEOTIDE SEQUENCE [LARGE SCALE GENOMIC DNA]</scope>
    <source>
        <strain evidence="8 9">PE08</strain>
    </source>
</reference>
<dbReference type="PROSITE" id="PS50887">
    <property type="entry name" value="GGDEF"/>
    <property type="match status" value="1"/>
</dbReference>
<dbReference type="GO" id="GO:0043709">
    <property type="term" value="P:cell adhesion involved in single-species biofilm formation"/>
    <property type="evidence" value="ECO:0007669"/>
    <property type="project" value="TreeGrafter"/>
</dbReference>
<dbReference type="Proteomes" id="UP000327179">
    <property type="component" value="Chromosome"/>
</dbReference>
<dbReference type="InterPro" id="IPR013655">
    <property type="entry name" value="PAS_fold_3"/>
</dbReference>
<feature type="domain" description="GGDEF" evidence="7">
    <location>
        <begin position="218"/>
        <end position="344"/>
    </location>
</feature>
<dbReference type="CDD" id="cd01949">
    <property type="entry name" value="GGDEF"/>
    <property type="match status" value="1"/>
</dbReference>
<evidence type="ECO:0000256" key="2">
    <source>
        <dbReference type="ARBA" id="ARBA00004533"/>
    </source>
</evidence>
<dbReference type="InterPro" id="IPR050469">
    <property type="entry name" value="Diguanylate_Cyclase"/>
</dbReference>
<organism evidence="8 9">
    <name type="scientific">Metapseudomonas lalkuanensis</name>
    <dbReference type="NCBI Taxonomy" id="2604832"/>
    <lineage>
        <taxon>Bacteria</taxon>
        <taxon>Pseudomonadati</taxon>
        <taxon>Pseudomonadota</taxon>
        <taxon>Gammaproteobacteria</taxon>
        <taxon>Pseudomonadales</taxon>
        <taxon>Pseudomonadaceae</taxon>
        <taxon>Metapseudomonas</taxon>
    </lineage>
</organism>
<protein>
    <recommendedName>
        <fullName evidence="3">diguanylate cyclase</fullName>
        <ecNumber evidence="3">2.7.7.65</ecNumber>
    </recommendedName>
</protein>
<dbReference type="AlphaFoldDB" id="A0A5J6QE54"/>
<dbReference type="SMART" id="SM00267">
    <property type="entry name" value="GGDEF"/>
    <property type="match status" value="1"/>
</dbReference>